<dbReference type="EC" id="3.1.1.23" evidence="4"/>
<evidence type="ECO:0000259" key="3">
    <source>
        <dbReference type="Pfam" id="PF12146"/>
    </source>
</evidence>
<dbReference type="InterPro" id="IPR029058">
    <property type="entry name" value="AB_hydrolase_fold"/>
</dbReference>
<dbReference type="Pfam" id="PF12146">
    <property type="entry name" value="Hydrolase_4"/>
    <property type="match status" value="1"/>
</dbReference>
<gene>
    <name evidence="4" type="ORF">GLX27_000355</name>
</gene>
<accession>A0ABY8EJ25</accession>
<keyword evidence="5" id="KW-1185">Reference proteome</keyword>
<sequence>MWDSLREWYFVFIEPLLVYFGLTTWGQGDPTYGRNALPYSPLEREAIYDNDAVKVTRRRVYLCRGKPVLDTSLGEHITTVPHAWGKQVIDAWVNYYVWEMPHVPQRMNADVYLAHGINDYSGKVAPQALGLMMAGFRTIALDMPSFGRSTGLHAYVPDLRLNTNALDAVLYHVYMWDEVNKLENLVTRKRFAQGSSMGGFTVLYHAALHPPMTVAKLGNPTDRHHLALDGVAVSAPMLQIAPESRPGLVMEMVGRMLATVAGRLPLLRAIKGKISDDPKVEYYAALDPQVYHGFVRIGTALAIVAGLDHVNEIVAQVQCPVAIHHGSHDRVTSPKGSQAFFARLNSEPKTLRIWPGVEHGNCGSLTQLCSRARPK</sequence>
<reference evidence="4 5" key="1">
    <citation type="journal article" date="2020" name="Elife">
        <title>Loss of centromere function drives karyotype evolution in closely related Malassezia species.</title>
        <authorList>
            <person name="Sankaranarayanan S.R."/>
            <person name="Ianiri G."/>
            <person name="Coelho M.A."/>
            <person name="Reza M.H."/>
            <person name="Thimmappa B.C."/>
            <person name="Ganguly P."/>
            <person name="Vadnala R.N."/>
            <person name="Sun S."/>
            <person name="Siddharthan R."/>
            <person name="Tellgren-Roth C."/>
            <person name="Dawson T.L."/>
            <person name="Heitman J."/>
            <person name="Sanyal K."/>
        </authorList>
    </citation>
    <scope>NUCLEOTIDE SEQUENCE [LARGE SCALE GENOMIC DNA]</scope>
    <source>
        <strain evidence="4">CBS14141</strain>
    </source>
</reference>
<organism evidence="4 5">
    <name type="scientific">Malassezia furfur</name>
    <name type="common">Pityriasis versicolor infection agent</name>
    <name type="synonym">Pityrosporum furfur</name>
    <dbReference type="NCBI Taxonomy" id="55194"/>
    <lineage>
        <taxon>Eukaryota</taxon>
        <taxon>Fungi</taxon>
        <taxon>Dikarya</taxon>
        <taxon>Basidiomycota</taxon>
        <taxon>Ustilaginomycotina</taxon>
        <taxon>Malasseziomycetes</taxon>
        <taxon>Malasseziales</taxon>
        <taxon>Malasseziaceae</taxon>
        <taxon>Malassezia</taxon>
    </lineage>
</organism>
<dbReference type="EMBL" id="CP046234">
    <property type="protein sequence ID" value="WFD45731.1"/>
    <property type="molecule type" value="Genomic_DNA"/>
</dbReference>
<proteinExistence type="predicted"/>
<feature type="domain" description="Serine aminopeptidase S33" evidence="3">
    <location>
        <begin position="107"/>
        <end position="360"/>
    </location>
</feature>
<evidence type="ECO:0000256" key="2">
    <source>
        <dbReference type="ARBA" id="ARBA00048461"/>
    </source>
</evidence>
<dbReference type="PANTHER" id="PTHR11614">
    <property type="entry name" value="PHOSPHOLIPASE-RELATED"/>
    <property type="match status" value="1"/>
</dbReference>
<dbReference type="GO" id="GO:0047372">
    <property type="term" value="F:monoacylglycerol lipase activity"/>
    <property type="evidence" value="ECO:0007669"/>
    <property type="project" value="UniProtKB-EC"/>
</dbReference>
<evidence type="ECO:0000313" key="5">
    <source>
        <dbReference type="Proteomes" id="UP000818624"/>
    </source>
</evidence>
<dbReference type="Gene3D" id="3.40.50.1820">
    <property type="entry name" value="alpha/beta hydrolase"/>
    <property type="match status" value="1"/>
</dbReference>
<dbReference type="InterPro" id="IPR022742">
    <property type="entry name" value="Hydrolase_4"/>
</dbReference>
<protein>
    <submittedName>
        <fullName evidence="4">Acylglycerol lipase</fullName>
        <ecNumber evidence="4">3.1.1.23</ecNumber>
    </submittedName>
</protein>
<comment type="catalytic activity">
    <reaction evidence="2">
        <text>a monoacylglycerol + H2O = glycerol + a fatty acid + H(+)</text>
        <dbReference type="Rhea" id="RHEA:15245"/>
        <dbReference type="ChEBI" id="CHEBI:15377"/>
        <dbReference type="ChEBI" id="CHEBI:15378"/>
        <dbReference type="ChEBI" id="CHEBI:17408"/>
        <dbReference type="ChEBI" id="CHEBI:17754"/>
        <dbReference type="ChEBI" id="CHEBI:28868"/>
    </reaction>
</comment>
<evidence type="ECO:0000256" key="1">
    <source>
        <dbReference type="ARBA" id="ARBA00047591"/>
    </source>
</evidence>
<evidence type="ECO:0000313" key="4">
    <source>
        <dbReference type="EMBL" id="WFD45731.1"/>
    </source>
</evidence>
<dbReference type="SUPFAM" id="SSF53474">
    <property type="entry name" value="alpha/beta-Hydrolases"/>
    <property type="match status" value="1"/>
</dbReference>
<name>A0ABY8EJ25_MALFU</name>
<keyword evidence="4" id="KW-0378">Hydrolase</keyword>
<dbReference type="InterPro" id="IPR051044">
    <property type="entry name" value="MAG_DAG_Lipase"/>
</dbReference>
<dbReference type="Proteomes" id="UP000818624">
    <property type="component" value="Chromosome 1"/>
</dbReference>
<comment type="catalytic activity">
    <reaction evidence="1">
        <text>a diacylglycerol + H2O = a monoacylglycerol + a fatty acid + H(+)</text>
        <dbReference type="Rhea" id="RHEA:32731"/>
        <dbReference type="ChEBI" id="CHEBI:15377"/>
        <dbReference type="ChEBI" id="CHEBI:15378"/>
        <dbReference type="ChEBI" id="CHEBI:17408"/>
        <dbReference type="ChEBI" id="CHEBI:18035"/>
        <dbReference type="ChEBI" id="CHEBI:28868"/>
    </reaction>
</comment>